<name>A0A8J5XSP5_DIALT</name>
<reference evidence="3" key="1">
    <citation type="submission" date="2021-05" db="EMBL/GenBank/DDBJ databases">
        <title>The genome of the haptophyte Pavlova lutheri (Diacronema luteri, Pavlovales) - a model for lipid biosynthesis in eukaryotic algae.</title>
        <authorList>
            <person name="Hulatt C.J."/>
            <person name="Posewitz M.C."/>
        </authorList>
    </citation>
    <scope>NUCLEOTIDE SEQUENCE</scope>
    <source>
        <strain evidence="3">NIVA-4/92</strain>
    </source>
</reference>
<gene>
    <name evidence="3" type="ORF">KFE25_009404</name>
</gene>
<dbReference type="EMBL" id="JAGTXO010000001">
    <property type="protein sequence ID" value="KAG8470983.1"/>
    <property type="molecule type" value="Genomic_DNA"/>
</dbReference>
<keyword evidence="2" id="KW-0732">Signal</keyword>
<evidence type="ECO:0000313" key="3">
    <source>
        <dbReference type="EMBL" id="KAG8470983.1"/>
    </source>
</evidence>
<protein>
    <submittedName>
        <fullName evidence="3">Uncharacterized protein</fullName>
    </submittedName>
</protein>
<feature type="region of interest" description="Disordered" evidence="1">
    <location>
        <begin position="330"/>
        <end position="356"/>
    </location>
</feature>
<dbReference type="AlphaFoldDB" id="A0A8J5XSP5"/>
<feature type="chain" id="PRO_5035220780" evidence="2">
    <location>
        <begin position="19"/>
        <end position="493"/>
    </location>
</feature>
<evidence type="ECO:0000256" key="2">
    <source>
        <dbReference type="SAM" id="SignalP"/>
    </source>
</evidence>
<feature type="signal peptide" evidence="2">
    <location>
        <begin position="1"/>
        <end position="18"/>
    </location>
</feature>
<feature type="compositionally biased region" description="Gly residues" evidence="1">
    <location>
        <begin position="339"/>
        <end position="354"/>
    </location>
</feature>
<proteinExistence type="predicted"/>
<organism evidence="3 4">
    <name type="scientific">Diacronema lutheri</name>
    <name type="common">Unicellular marine alga</name>
    <name type="synonym">Monochrysis lutheri</name>
    <dbReference type="NCBI Taxonomy" id="2081491"/>
    <lineage>
        <taxon>Eukaryota</taxon>
        <taxon>Haptista</taxon>
        <taxon>Haptophyta</taxon>
        <taxon>Pavlovophyceae</taxon>
        <taxon>Pavlovales</taxon>
        <taxon>Pavlovaceae</taxon>
        <taxon>Diacronema</taxon>
    </lineage>
</organism>
<evidence type="ECO:0000313" key="4">
    <source>
        <dbReference type="Proteomes" id="UP000751190"/>
    </source>
</evidence>
<keyword evidence="4" id="KW-1185">Reference proteome</keyword>
<feature type="region of interest" description="Disordered" evidence="1">
    <location>
        <begin position="255"/>
        <end position="293"/>
    </location>
</feature>
<comment type="caution">
    <text evidence="3">The sequence shown here is derived from an EMBL/GenBank/DDBJ whole genome shotgun (WGS) entry which is preliminary data.</text>
</comment>
<evidence type="ECO:0000256" key="1">
    <source>
        <dbReference type="SAM" id="MobiDB-lite"/>
    </source>
</evidence>
<sequence length="493" mass="50580">MRSLVALLALAVAEVAAAASRPHVSFSFINSPLVPRDALQLLQPPSRAPTQMSAAVGLDAGSLLGQIVALPFRLLIKFGALLGSLVPDRLPSFWTVPEAGEHLIGAASILFSNFFYIHYALQQFRSRRPFLGLLLLAAAGASIVYHGAQILHGASACLTHKACFVDTSIAVGSGLVYIAKCGLPRPHLSAAACCTFFIGPSCAPLYALSHSAWHFVSAYTAWAMAEGAHQNHARAKRAQLGGAAAAPLPQLPSPAAAGAALRAGPHQRDATATATALAPTPATTATATPIAATPRRALGRARLRMAARDGAVGVQLQRRAWARWRRLSRARGSARPEAGGAGGGASSGAGGGAHGQPLPAAVRPLAALIADCAGAVVSAARALLAAPFALGGALAAAFAAERAESAGVAQRLGALGSALVALPSRVLAGLDSLAKLVSSAFPAEWRHAARGVAQRASESMPSSKLHLLQLLLWKHARGARRVNDVDGAALRFK</sequence>
<dbReference type="Proteomes" id="UP000751190">
    <property type="component" value="Unassembled WGS sequence"/>
</dbReference>
<dbReference type="OrthoDB" id="10558480at2759"/>
<accession>A0A8J5XSP5</accession>